<dbReference type="SMART" id="SM00267">
    <property type="entry name" value="GGDEF"/>
    <property type="match status" value="1"/>
</dbReference>
<keyword evidence="1" id="KW-1133">Transmembrane helix</keyword>
<dbReference type="SUPFAM" id="SSF141868">
    <property type="entry name" value="EAL domain-like"/>
    <property type="match status" value="1"/>
</dbReference>
<dbReference type="Gene3D" id="6.10.340.10">
    <property type="match status" value="1"/>
</dbReference>
<dbReference type="PROSITE" id="PS50887">
    <property type="entry name" value="GGDEF"/>
    <property type="match status" value="1"/>
</dbReference>
<dbReference type="InterPro" id="IPR029787">
    <property type="entry name" value="Nucleotide_cyclase"/>
</dbReference>
<dbReference type="CDD" id="cd01948">
    <property type="entry name" value="EAL"/>
    <property type="match status" value="1"/>
</dbReference>
<dbReference type="InterPro" id="IPR035919">
    <property type="entry name" value="EAL_sf"/>
</dbReference>
<evidence type="ECO:0000313" key="5">
    <source>
        <dbReference type="Proteomes" id="UP000661435"/>
    </source>
</evidence>
<evidence type="ECO:0000256" key="1">
    <source>
        <dbReference type="SAM" id="Phobius"/>
    </source>
</evidence>
<dbReference type="RefSeq" id="WP_186907014.1">
    <property type="nucleotide sequence ID" value="NZ_JACOPP010000005.1"/>
</dbReference>
<accession>A0A8J6J5P9</accession>
<dbReference type="SMART" id="SM00052">
    <property type="entry name" value="EAL"/>
    <property type="match status" value="1"/>
</dbReference>
<dbReference type="Pfam" id="PF00563">
    <property type="entry name" value="EAL"/>
    <property type="match status" value="1"/>
</dbReference>
<keyword evidence="1" id="KW-0472">Membrane</keyword>
<dbReference type="AlphaFoldDB" id="A0A8J6J5P9"/>
<feature type="domain" description="EAL" evidence="2">
    <location>
        <begin position="736"/>
        <end position="990"/>
    </location>
</feature>
<proteinExistence type="predicted"/>
<feature type="transmembrane region" description="Helical" evidence="1">
    <location>
        <begin position="21"/>
        <end position="41"/>
    </location>
</feature>
<dbReference type="PANTHER" id="PTHR33121:SF71">
    <property type="entry name" value="OXYGEN SENSOR PROTEIN DOSP"/>
    <property type="match status" value="1"/>
</dbReference>
<dbReference type="SUPFAM" id="SSF55073">
    <property type="entry name" value="Nucleotide cyclase"/>
    <property type="match status" value="1"/>
</dbReference>
<dbReference type="NCBIfam" id="TIGR00254">
    <property type="entry name" value="GGDEF"/>
    <property type="match status" value="1"/>
</dbReference>
<dbReference type="Pfam" id="PF00990">
    <property type="entry name" value="GGDEF"/>
    <property type="match status" value="1"/>
</dbReference>
<keyword evidence="5" id="KW-1185">Reference proteome</keyword>
<gene>
    <name evidence="4" type="ORF">H8S57_05140</name>
</gene>
<evidence type="ECO:0000259" key="3">
    <source>
        <dbReference type="PROSITE" id="PS50887"/>
    </source>
</evidence>
<name>A0A8J6J5P9_9FIRM</name>
<sequence>MRKRKRQGRAAVRSGSIRRRLLLMLMVLLLLQTAVYLLVFFKGGVQGEARKNAFSIFREQTANRALDLGNDMVERWSNTREGENDVYAAVGELLDEYGLTAEALLKDSVLCRQLVADTAEHVIAMLRRNGVTGAFLVLDNTEEEGGRPGFYVRDYDPASYAAGNADLLLERGLPSVARENGVALDSYWSAFFDLDDAPAPENQYFFAPLQAAAAVEPENRSREYFYHWSGRFRLSELDRDVITYSVPLIWEDGTLLGVLGIDVSCDYVAGQLRYQELGDGTAGAYFLGISRDGGTTYTTVCTSGANFIAWFGQAPSIAPQQTDQEGVVCFRQGTRTLYGVVQPLKLYNVNTPFEKEQWALVGLQNGAHLLASTQRIQRLILVSALVCLALGVCLMLLAARYLTKPLTNLVSALEKSDPDKPIRLPRLGMSEIDALTGAIENLSNSATESASRTSKILAMIHIPIGVFKYQKDGQSVFCSRSLCELMGWPVPEEDTYLTSAEFRGRMEHLRAYQYSGEPAIYRLPGEGSGNRWVQLTWREEGDTILGAFEDVTRDVEEKRRIEYERDFDILTDLYNRRAFDQQLRKLFSPARRGRLQVAALLMLDLDNLKYVNDTYGHDYGDRYIQAFAKCLESFYCCRSVVGRRSGDEFNVFLYGYENQEAVRACLKRFRDEVGEASLVLSTGDRMRVRASGGLAWYPRDAGNYEELLRMADFAMYSIKHTVKGRIQEFDREDYERNSILIQGQDALNRMIDGRLVRYALQPIVSVADGGVYGYEMLMRPQLEQLKDLRSLFLLAKAESKLLQIEELTWAETLAAFDRLDRTGMIAPGQRVFINSVASQCLTDEDLAALEQRYGRLLSRVVIEITEGEASVGNITSRKKHRAQLWNAQLALDDYGTGFNSEAVLMEYAPDLVKVDVSIIRGIDADPDRRDLLNSLIGYAGTRNIRVLAEGVETAAELETVIACGVDYIQGYYIARLDFEVRPIPARVQQEILTLYRKYTFG</sequence>
<dbReference type="PROSITE" id="PS50883">
    <property type="entry name" value="EAL"/>
    <property type="match status" value="1"/>
</dbReference>
<evidence type="ECO:0000259" key="2">
    <source>
        <dbReference type="PROSITE" id="PS50883"/>
    </source>
</evidence>
<keyword evidence="1" id="KW-0812">Transmembrane</keyword>
<evidence type="ECO:0000313" key="4">
    <source>
        <dbReference type="EMBL" id="MBC5733111.1"/>
    </source>
</evidence>
<dbReference type="InterPro" id="IPR050706">
    <property type="entry name" value="Cyclic-di-GMP_PDE-like"/>
</dbReference>
<organism evidence="4 5">
    <name type="scientific">Lawsonibacter hominis</name>
    <dbReference type="NCBI Taxonomy" id="2763053"/>
    <lineage>
        <taxon>Bacteria</taxon>
        <taxon>Bacillati</taxon>
        <taxon>Bacillota</taxon>
        <taxon>Clostridia</taxon>
        <taxon>Eubacteriales</taxon>
        <taxon>Oscillospiraceae</taxon>
        <taxon>Lawsonibacter</taxon>
    </lineage>
</organism>
<dbReference type="CDD" id="cd01949">
    <property type="entry name" value="GGDEF"/>
    <property type="match status" value="1"/>
</dbReference>
<dbReference type="PANTHER" id="PTHR33121">
    <property type="entry name" value="CYCLIC DI-GMP PHOSPHODIESTERASE PDEF"/>
    <property type="match status" value="1"/>
</dbReference>
<reference evidence="4" key="1">
    <citation type="submission" date="2020-08" db="EMBL/GenBank/DDBJ databases">
        <title>Genome public.</title>
        <authorList>
            <person name="Liu C."/>
            <person name="Sun Q."/>
        </authorList>
    </citation>
    <scope>NUCLEOTIDE SEQUENCE</scope>
    <source>
        <strain evidence="4">NSJ-51</strain>
    </source>
</reference>
<dbReference type="EMBL" id="JACOPP010000005">
    <property type="protein sequence ID" value="MBC5733111.1"/>
    <property type="molecule type" value="Genomic_DNA"/>
</dbReference>
<feature type="domain" description="GGDEF" evidence="3">
    <location>
        <begin position="596"/>
        <end position="731"/>
    </location>
</feature>
<dbReference type="InterPro" id="IPR001633">
    <property type="entry name" value="EAL_dom"/>
</dbReference>
<dbReference type="GO" id="GO:0071111">
    <property type="term" value="F:cyclic-guanylate-specific phosphodiesterase activity"/>
    <property type="evidence" value="ECO:0007669"/>
    <property type="project" value="InterPro"/>
</dbReference>
<comment type="caution">
    <text evidence="4">The sequence shown here is derived from an EMBL/GenBank/DDBJ whole genome shotgun (WGS) entry which is preliminary data.</text>
</comment>
<dbReference type="InterPro" id="IPR043128">
    <property type="entry name" value="Rev_trsase/Diguanyl_cyclase"/>
</dbReference>
<dbReference type="Gene3D" id="3.20.20.450">
    <property type="entry name" value="EAL domain"/>
    <property type="match status" value="1"/>
</dbReference>
<dbReference type="InterPro" id="IPR000160">
    <property type="entry name" value="GGDEF_dom"/>
</dbReference>
<protein>
    <submittedName>
        <fullName evidence="4">EAL domain-containing protein</fullName>
    </submittedName>
</protein>
<dbReference type="Gene3D" id="3.30.70.270">
    <property type="match status" value="1"/>
</dbReference>
<dbReference type="Proteomes" id="UP000661435">
    <property type="component" value="Unassembled WGS sequence"/>
</dbReference>